<evidence type="ECO:0000313" key="1">
    <source>
        <dbReference type="EMBL" id="VDM05766.1"/>
    </source>
</evidence>
<dbReference type="EMBL" id="UYSU01047252">
    <property type="protein sequence ID" value="VDM05766.1"/>
    <property type="molecule type" value="Genomic_DNA"/>
</dbReference>
<proteinExistence type="predicted"/>
<dbReference type="AlphaFoldDB" id="A0A183TSD2"/>
<organism evidence="3">
    <name type="scientific">Schistocephalus solidus</name>
    <name type="common">Tapeworm</name>
    <dbReference type="NCBI Taxonomy" id="70667"/>
    <lineage>
        <taxon>Eukaryota</taxon>
        <taxon>Metazoa</taxon>
        <taxon>Spiralia</taxon>
        <taxon>Lophotrochozoa</taxon>
        <taxon>Platyhelminthes</taxon>
        <taxon>Cestoda</taxon>
        <taxon>Eucestoda</taxon>
        <taxon>Diphyllobothriidea</taxon>
        <taxon>Diphyllobothriidae</taxon>
        <taxon>Schistocephalus</taxon>
    </lineage>
</organism>
<protein>
    <submittedName>
        <fullName evidence="1 3">Uncharacterized protein</fullName>
    </submittedName>
</protein>
<evidence type="ECO:0000313" key="2">
    <source>
        <dbReference type="Proteomes" id="UP000275846"/>
    </source>
</evidence>
<evidence type="ECO:0000313" key="3">
    <source>
        <dbReference type="WBParaSite" id="SSLN_0002010901-mRNA-1"/>
    </source>
</evidence>
<reference evidence="3" key="1">
    <citation type="submission" date="2016-06" db="UniProtKB">
        <authorList>
            <consortium name="WormBaseParasite"/>
        </authorList>
    </citation>
    <scope>IDENTIFICATION</scope>
</reference>
<keyword evidence="2" id="KW-1185">Reference proteome</keyword>
<gene>
    <name evidence="1" type="ORF">SSLN_LOCUS19380</name>
</gene>
<dbReference type="Proteomes" id="UP000275846">
    <property type="component" value="Unassembled WGS sequence"/>
</dbReference>
<dbReference type="WBParaSite" id="SSLN_0002010901-mRNA-1">
    <property type="protein sequence ID" value="SSLN_0002010901-mRNA-1"/>
    <property type="gene ID" value="SSLN_0002010901"/>
</dbReference>
<name>A0A183TSD2_SCHSO</name>
<sequence>MHRTSAPKISRAIRLDFANIRQPVTAESLDRAIRSCFTTRADEEGRIDGGPSTLSDYVCDVNCSFIAEIPAKVEHWREHFENLLNFDTVQRSLHPLLPMLCHVTLLLKEKSLMP</sequence>
<reference evidence="1 2" key="2">
    <citation type="submission" date="2018-11" db="EMBL/GenBank/DDBJ databases">
        <authorList>
            <consortium name="Pathogen Informatics"/>
        </authorList>
    </citation>
    <scope>NUCLEOTIDE SEQUENCE [LARGE SCALE GENOMIC DNA]</scope>
    <source>
        <strain evidence="1 2">NST_G2</strain>
    </source>
</reference>
<dbReference type="OrthoDB" id="6315914at2759"/>
<accession>A0A183TSD2</accession>